<dbReference type="STRING" id="431595.K3WJV5"/>
<dbReference type="PROSITE" id="PS00973">
    <property type="entry name" value="USP_2"/>
    <property type="match status" value="1"/>
</dbReference>
<evidence type="ECO:0000256" key="1">
    <source>
        <dbReference type="SAM" id="MobiDB-lite"/>
    </source>
</evidence>
<organism evidence="3 4">
    <name type="scientific">Globisporangium ultimum (strain ATCC 200006 / CBS 805.95 / DAOM BR144)</name>
    <name type="common">Pythium ultimum</name>
    <dbReference type="NCBI Taxonomy" id="431595"/>
    <lineage>
        <taxon>Eukaryota</taxon>
        <taxon>Sar</taxon>
        <taxon>Stramenopiles</taxon>
        <taxon>Oomycota</taxon>
        <taxon>Peronosporomycetes</taxon>
        <taxon>Pythiales</taxon>
        <taxon>Pythiaceae</taxon>
        <taxon>Globisporangium</taxon>
    </lineage>
</organism>
<dbReference type="PROSITE" id="PS50235">
    <property type="entry name" value="USP_3"/>
    <property type="match status" value="1"/>
</dbReference>
<dbReference type="InterPro" id="IPR001394">
    <property type="entry name" value="Peptidase_C19_UCH"/>
</dbReference>
<dbReference type="Gene3D" id="3.90.70.10">
    <property type="entry name" value="Cysteine proteinases"/>
    <property type="match status" value="1"/>
</dbReference>
<feature type="compositionally biased region" description="Polar residues" evidence="1">
    <location>
        <begin position="166"/>
        <end position="177"/>
    </location>
</feature>
<dbReference type="GO" id="GO:0005634">
    <property type="term" value="C:nucleus"/>
    <property type="evidence" value="ECO:0007669"/>
    <property type="project" value="TreeGrafter"/>
</dbReference>
<protein>
    <recommendedName>
        <fullName evidence="2">USP domain-containing protein</fullName>
    </recommendedName>
</protein>
<dbReference type="EnsemblProtists" id="PYU1_T005247">
    <property type="protein sequence ID" value="PYU1_T005247"/>
    <property type="gene ID" value="PYU1_G005236"/>
</dbReference>
<evidence type="ECO:0000313" key="3">
    <source>
        <dbReference type="EnsemblProtists" id="PYU1_T005247"/>
    </source>
</evidence>
<sequence length="177" mass="19972">MAKQFEPETLELSCEKCKTGKEAVSAYAVKSLPSVLVMHLKRFEVDPRAGKLYKRCDLVEAPTSIRPTFTINGSSEESDEEEQSYELKCVVHHLGRSIDEGHYVADVREMADKWVRRNDTHESVISEDYALQASRSQESCYMLFYVKTDPSTIDATDKENFPLARSSPTGTELQAPS</sequence>
<dbReference type="VEuPathDB" id="FungiDB:PYU1_G005236"/>
<evidence type="ECO:0000313" key="4">
    <source>
        <dbReference type="Proteomes" id="UP000019132"/>
    </source>
</evidence>
<dbReference type="InParanoid" id="K3WJV5"/>
<keyword evidence="4" id="KW-1185">Reference proteome</keyword>
<dbReference type="OMA" id="CCEALTT"/>
<dbReference type="Pfam" id="PF00443">
    <property type="entry name" value="UCH"/>
    <property type="match status" value="1"/>
</dbReference>
<proteinExistence type="predicted"/>
<name>K3WJV5_GLOUD</name>
<dbReference type="GO" id="GO:0004843">
    <property type="term" value="F:cysteine-type deubiquitinase activity"/>
    <property type="evidence" value="ECO:0007669"/>
    <property type="project" value="InterPro"/>
</dbReference>
<dbReference type="PANTHER" id="PTHR24006">
    <property type="entry name" value="UBIQUITIN CARBOXYL-TERMINAL HYDROLASE"/>
    <property type="match status" value="1"/>
</dbReference>
<dbReference type="EMBL" id="GL376633">
    <property type="status" value="NOT_ANNOTATED_CDS"/>
    <property type="molecule type" value="Genomic_DNA"/>
</dbReference>
<feature type="region of interest" description="Disordered" evidence="1">
    <location>
        <begin position="153"/>
        <end position="177"/>
    </location>
</feature>
<dbReference type="GO" id="GO:0005829">
    <property type="term" value="C:cytosol"/>
    <property type="evidence" value="ECO:0007669"/>
    <property type="project" value="TreeGrafter"/>
</dbReference>
<dbReference type="GO" id="GO:0016579">
    <property type="term" value="P:protein deubiquitination"/>
    <property type="evidence" value="ECO:0007669"/>
    <property type="project" value="InterPro"/>
</dbReference>
<dbReference type="Proteomes" id="UP000019132">
    <property type="component" value="Unassembled WGS sequence"/>
</dbReference>
<reference evidence="4" key="1">
    <citation type="journal article" date="2010" name="Genome Biol.">
        <title>Genome sequence of the necrotrophic plant pathogen Pythium ultimum reveals original pathogenicity mechanisms and effector repertoire.</title>
        <authorList>
            <person name="Levesque C.A."/>
            <person name="Brouwer H."/>
            <person name="Cano L."/>
            <person name="Hamilton J.P."/>
            <person name="Holt C."/>
            <person name="Huitema E."/>
            <person name="Raffaele S."/>
            <person name="Robideau G.P."/>
            <person name="Thines M."/>
            <person name="Win J."/>
            <person name="Zerillo M.M."/>
            <person name="Beakes G.W."/>
            <person name="Boore J.L."/>
            <person name="Busam D."/>
            <person name="Dumas B."/>
            <person name="Ferriera S."/>
            <person name="Fuerstenberg S.I."/>
            <person name="Gachon C.M."/>
            <person name="Gaulin E."/>
            <person name="Govers F."/>
            <person name="Grenville-Briggs L."/>
            <person name="Horner N."/>
            <person name="Hostetler J."/>
            <person name="Jiang R.H."/>
            <person name="Johnson J."/>
            <person name="Krajaejun T."/>
            <person name="Lin H."/>
            <person name="Meijer H.J."/>
            <person name="Moore B."/>
            <person name="Morris P."/>
            <person name="Phuntmart V."/>
            <person name="Puiu D."/>
            <person name="Shetty J."/>
            <person name="Stajich J.E."/>
            <person name="Tripathy S."/>
            <person name="Wawra S."/>
            <person name="van West P."/>
            <person name="Whitty B.R."/>
            <person name="Coutinho P.M."/>
            <person name="Henrissat B."/>
            <person name="Martin F."/>
            <person name="Thomas P.D."/>
            <person name="Tyler B.M."/>
            <person name="De Vries R.P."/>
            <person name="Kamoun S."/>
            <person name="Yandell M."/>
            <person name="Tisserat N."/>
            <person name="Buell C.R."/>
        </authorList>
    </citation>
    <scope>NUCLEOTIDE SEQUENCE</scope>
    <source>
        <strain evidence="4">DAOM:BR144</strain>
    </source>
</reference>
<reference evidence="3" key="3">
    <citation type="submission" date="2015-02" db="UniProtKB">
        <authorList>
            <consortium name="EnsemblProtists"/>
        </authorList>
    </citation>
    <scope>IDENTIFICATION</scope>
    <source>
        <strain evidence="3">DAOM BR144</strain>
    </source>
</reference>
<evidence type="ECO:0000259" key="2">
    <source>
        <dbReference type="PROSITE" id="PS50235"/>
    </source>
</evidence>
<dbReference type="SUPFAM" id="SSF54001">
    <property type="entry name" value="Cysteine proteinases"/>
    <property type="match status" value="1"/>
</dbReference>
<dbReference type="CDD" id="cd02257">
    <property type="entry name" value="Peptidase_C19"/>
    <property type="match status" value="1"/>
</dbReference>
<dbReference type="InterPro" id="IPR050164">
    <property type="entry name" value="Peptidase_C19"/>
</dbReference>
<accession>K3WJV5</accession>
<dbReference type="HOGENOM" id="CLU_115461_0_0_1"/>
<dbReference type="InterPro" id="IPR038765">
    <property type="entry name" value="Papain-like_cys_pep_sf"/>
</dbReference>
<dbReference type="eggNOG" id="KOG1867">
    <property type="taxonomic scope" value="Eukaryota"/>
</dbReference>
<dbReference type="AlphaFoldDB" id="K3WJV5"/>
<reference evidence="4" key="2">
    <citation type="submission" date="2010-04" db="EMBL/GenBank/DDBJ databases">
        <authorList>
            <person name="Buell R."/>
            <person name="Hamilton J."/>
            <person name="Hostetler J."/>
        </authorList>
    </citation>
    <scope>NUCLEOTIDE SEQUENCE [LARGE SCALE GENOMIC DNA]</scope>
    <source>
        <strain evidence="4">DAOM:BR144</strain>
    </source>
</reference>
<dbReference type="InterPro" id="IPR018200">
    <property type="entry name" value="USP_CS"/>
</dbReference>
<dbReference type="InterPro" id="IPR028889">
    <property type="entry name" value="USP"/>
</dbReference>
<feature type="domain" description="USP" evidence="2">
    <location>
        <begin position="1"/>
        <end position="148"/>
    </location>
</feature>